<protein>
    <recommendedName>
        <fullName evidence="3">Amidase domain-containing protein</fullName>
    </recommendedName>
</protein>
<dbReference type="AlphaFoldDB" id="A0A0C3FQ96"/>
<proteinExistence type="inferred from homology"/>
<dbReference type="InterPro" id="IPR036928">
    <property type="entry name" value="AS_sf"/>
</dbReference>
<dbReference type="FunCoup" id="A0A0C3FQ96">
    <property type="interactions" value="52"/>
</dbReference>
<accession>A0A0C3FQ96</accession>
<evidence type="ECO:0000313" key="5">
    <source>
        <dbReference type="Proteomes" id="UP000054166"/>
    </source>
</evidence>
<feature type="domain" description="Amidase" evidence="3">
    <location>
        <begin position="71"/>
        <end position="524"/>
    </location>
</feature>
<dbReference type="STRING" id="765440.A0A0C3FQ96"/>
<dbReference type="SUPFAM" id="SSF75304">
    <property type="entry name" value="Amidase signature (AS) enzymes"/>
    <property type="match status" value="1"/>
</dbReference>
<dbReference type="Proteomes" id="UP000054166">
    <property type="component" value="Unassembled WGS sequence"/>
</dbReference>
<dbReference type="GO" id="GO:0016787">
    <property type="term" value="F:hydrolase activity"/>
    <property type="evidence" value="ECO:0007669"/>
    <property type="project" value="UniProtKB-KW"/>
</dbReference>
<reference evidence="5" key="2">
    <citation type="submission" date="2015-01" db="EMBL/GenBank/DDBJ databases">
        <title>Evolutionary Origins and Diversification of the Mycorrhizal Mutualists.</title>
        <authorList>
            <consortium name="DOE Joint Genome Institute"/>
            <consortium name="Mycorrhizal Genomics Consortium"/>
            <person name="Kohler A."/>
            <person name="Kuo A."/>
            <person name="Nagy L.G."/>
            <person name="Floudas D."/>
            <person name="Copeland A."/>
            <person name="Barry K.W."/>
            <person name="Cichocki N."/>
            <person name="Veneault-Fourrey C."/>
            <person name="LaButti K."/>
            <person name="Lindquist E.A."/>
            <person name="Lipzen A."/>
            <person name="Lundell T."/>
            <person name="Morin E."/>
            <person name="Murat C."/>
            <person name="Riley R."/>
            <person name="Ohm R."/>
            <person name="Sun H."/>
            <person name="Tunlid A."/>
            <person name="Henrissat B."/>
            <person name="Grigoriev I.V."/>
            <person name="Hibbett D.S."/>
            <person name="Martin F."/>
        </authorList>
    </citation>
    <scope>NUCLEOTIDE SEQUENCE [LARGE SCALE GENOMIC DNA]</scope>
    <source>
        <strain evidence="5">F 1598</strain>
    </source>
</reference>
<dbReference type="EMBL" id="KN832999">
    <property type="protein sequence ID" value="KIM81346.1"/>
    <property type="molecule type" value="Genomic_DNA"/>
</dbReference>
<keyword evidence="5" id="KW-1185">Reference proteome</keyword>
<reference evidence="4 5" key="1">
    <citation type="submission" date="2014-04" db="EMBL/GenBank/DDBJ databases">
        <authorList>
            <consortium name="DOE Joint Genome Institute"/>
            <person name="Kuo A."/>
            <person name="Tarkka M."/>
            <person name="Buscot F."/>
            <person name="Kohler A."/>
            <person name="Nagy L.G."/>
            <person name="Floudas D."/>
            <person name="Copeland A."/>
            <person name="Barry K.W."/>
            <person name="Cichocki N."/>
            <person name="Veneault-Fourrey C."/>
            <person name="LaButti K."/>
            <person name="Lindquist E.A."/>
            <person name="Lipzen A."/>
            <person name="Lundell T."/>
            <person name="Morin E."/>
            <person name="Murat C."/>
            <person name="Sun H."/>
            <person name="Tunlid A."/>
            <person name="Henrissat B."/>
            <person name="Grigoriev I.V."/>
            <person name="Hibbett D.S."/>
            <person name="Martin F."/>
            <person name="Nordberg H.P."/>
            <person name="Cantor M.N."/>
            <person name="Hua S.X."/>
        </authorList>
    </citation>
    <scope>NUCLEOTIDE SEQUENCE [LARGE SCALE GENOMIC DNA]</scope>
    <source>
        <strain evidence="4 5">F 1598</strain>
    </source>
</reference>
<comment type="similarity">
    <text evidence="1">Belongs to the amidase family.</text>
</comment>
<evidence type="ECO:0000256" key="1">
    <source>
        <dbReference type="ARBA" id="ARBA00009199"/>
    </source>
</evidence>
<keyword evidence="2" id="KW-0378">Hydrolase</keyword>
<evidence type="ECO:0000313" key="4">
    <source>
        <dbReference type="EMBL" id="KIM81346.1"/>
    </source>
</evidence>
<gene>
    <name evidence="4" type="ORF">PILCRDRAFT_97677</name>
</gene>
<evidence type="ECO:0000256" key="2">
    <source>
        <dbReference type="ARBA" id="ARBA00022801"/>
    </source>
</evidence>
<organism evidence="4 5">
    <name type="scientific">Piloderma croceum (strain F 1598)</name>
    <dbReference type="NCBI Taxonomy" id="765440"/>
    <lineage>
        <taxon>Eukaryota</taxon>
        <taxon>Fungi</taxon>
        <taxon>Dikarya</taxon>
        <taxon>Basidiomycota</taxon>
        <taxon>Agaricomycotina</taxon>
        <taxon>Agaricomycetes</taxon>
        <taxon>Agaricomycetidae</taxon>
        <taxon>Atheliales</taxon>
        <taxon>Atheliaceae</taxon>
        <taxon>Piloderma</taxon>
    </lineage>
</organism>
<dbReference type="PIRSF" id="PIRSF001221">
    <property type="entry name" value="Amidase_fungi"/>
    <property type="match status" value="1"/>
</dbReference>
<sequence length="537" mass="59347">MSTPSDAQHEAGWQIKAREKREAINSEIPSHWQIAHVPDADELKDAQHYAQMADARALLEKLAGGQYTALEVTEAFCHRAAIAHQTVNCLSEIIFDQALERAKELDAYFKANKKPIGPLHGLLISLKDQFRVKNTHTSVGFVAWLDRKETDETESYLVKVLHDAGAIVYIKTNVPTSLMAIETNNHITGYTWNPRNRHLSSGGSSGGEAALIAMKGSILGLGTDIVYGLKPSHGRLPYLGVRQSMEGHDSAPSVVGPLASTVSNLKLLTDIILQSQPWLHDPKVVELPWRPTEFDEVHSRAKSQGLSFGMLKFDGVVMPHVPVLRAMDELKAKLQAAGHEVIEWTPPPHSEAFHILWDVFTMDGGNDVHDTLAISGETPVAQLAASYSQSKGSLPAFDIPKIWNLHQRKYDYQTRYSQYWNSTANLTKSHRPVDAVLLPAAPSASFRPGEGVYFSYTGVANVLDYSVVTVPVTTVDKTKDLKDGNDERTSDLDKLVGSHYDPEMFDGTPVGIQIMARRLQEERVVAIADVIDDLLRV</sequence>
<name>A0A0C3FQ96_PILCF</name>
<dbReference type="InterPro" id="IPR023631">
    <property type="entry name" value="Amidase_dom"/>
</dbReference>
<dbReference type="HOGENOM" id="CLU_009600_9_2_1"/>
<dbReference type="PANTHER" id="PTHR46072">
    <property type="entry name" value="AMIDASE-RELATED-RELATED"/>
    <property type="match status" value="1"/>
</dbReference>
<dbReference type="PANTHER" id="PTHR46072:SF2">
    <property type="entry name" value="AMIDASE (EUROFUNG)"/>
    <property type="match status" value="1"/>
</dbReference>
<dbReference type="OrthoDB" id="6428749at2759"/>
<evidence type="ECO:0000259" key="3">
    <source>
        <dbReference type="Pfam" id="PF01425"/>
    </source>
</evidence>
<dbReference type="Pfam" id="PF01425">
    <property type="entry name" value="Amidase"/>
    <property type="match status" value="1"/>
</dbReference>
<dbReference type="Gene3D" id="3.90.1300.10">
    <property type="entry name" value="Amidase signature (AS) domain"/>
    <property type="match status" value="1"/>
</dbReference>
<dbReference type="InParanoid" id="A0A0C3FQ96"/>